<sequence>MFICVYVGFIVVICEVPLYSGPPCSMGHCTFVAFG</sequence>
<dbReference type="AlphaFoldDB" id="A0A0A9B7U4"/>
<accession>A0A0A9B7U4</accession>
<dbReference type="EMBL" id="GBRH01242533">
    <property type="protein sequence ID" value="JAD55362.1"/>
    <property type="molecule type" value="Transcribed_RNA"/>
</dbReference>
<reference evidence="1" key="2">
    <citation type="journal article" date="2015" name="Data Brief">
        <title>Shoot transcriptome of the giant reed, Arundo donax.</title>
        <authorList>
            <person name="Barrero R.A."/>
            <person name="Guerrero F.D."/>
            <person name="Moolhuijzen P."/>
            <person name="Goolsby J.A."/>
            <person name="Tidwell J."/>
            <person name="Bellgard S.E."/>
            <person name="Bellgard M.I."/>
        </authorList>
    </citation>
    <scope>NUCLEOTIDE SEQUENCE</scope>
    <source>
        <tissue evidence="1">Shoot tissue taken approximately 20 cm above the soil surface</tissue>
    </source>
</reference>
<proteinExistence type="predicted"/>
<protein>
    <submittedName>
        <fullName evidence="1">Uncharacterized protein</fullName>
    </submittedName>
</protein>
<evidence type="ECO:0000313" key="1">
    <source>
        <dbReference type="EMBL" id="JAD55362.1"/>
    </source>
</evidence>
<organism evidence="1">
    <name type="scientific">Arundo donax</name>
    <name type="common">Giant reed</name>
    <name type="synonym">Donax arundinaceus</name>
    <dbReference type="NCBI Taxonomy" id="35708"/>
    <lineage>
        <taxon>Eukaryota</taxon>
        <taxon>Viridiplantae</taxon>
        <taxon>Streptophyta</taxon>
        <taxon>Embryophyta</taxon>
        <taxon>Tracheophyta</taxon>
        <taxon>Spermatophyta</taxon>
        <taxon>Magnoliopsida</taxon>
        <taxon>Liliopsida</taxon>
        <taxon>Poales</taxon>
        <taxon>Poaceae</taxon>
        <taxon>PACMAD clade</taxon>
        <taxon>Arundinoideae</taxon>
        <taxon>Arundineae</taxon>
        <taxon>Arundo</taxon>
    </lineage>
</organism>
<name>A0A0A9B7U4_ARUDO</name>
<reference evidence="1" key="1">
    <citation type="submission" date="2014-09" db="EMBL/GenBank/DDBJ databases">
        <authorList>
            <person name="Magalhaes I.L.F."/>
            <person name="Oliveira U."/>
            <person name="Santos F.R."/>
            <person name="Vidigal T.H.D.A."/>
            <person name="Brescovit A.D."/>
            <person name="Santos A.J."/>
        </authorList>
    </citation>
    <scope>NUCLEOTIDE SEQUENCE</scope>
    <source>
        <tissue evidence="1">Shoot tissue taken approximately 20 cm above the soil surface</tissue>
    </source>
</reference>